<evidence type="ECO:0000256" key="3">
    <source>
        <dbReference type="SAM" id="MobiDB-lite"/>
    </source>
</evidence>
<dbReference type="InterPro" id="IPR050680">
    <property type="entry name" value="YpeA/RimI_acetyltransf"/>
</dbReference>
<organism evidence="5 6">
    <name type="scientific">Paenibacillus flagellatus</name>
    <dbReference type="NCBI Taxonomy" id="2211139"/>
    <lineage>
        <taxon>Bacteria</taxon>
        <taxon>Bacillati</taxon>
        <taxon>Bacillota</taxon>
        <taxon>Bacilli</taxon>
        <taxon>Bacillales</taxon>
        <taxon>Paenibacillaceae</taxon>
        <taxon>Paenibacillus</taxon>
    </lineage>
</organism>
<dbReference type="InterPro" id="IPR016181">
    <property type="entry name" value="Acyl_CoA_acyltransferase"/>
</dbReference>
<comment type="caution">
    <text evidence="5">The sequence shown here is derived from an EMBL/GenBank/DDBJ whole genome shotgun (WGS) entry which is preliminary data.</text>
</comment>
<dbReference type="GO" id="GO:0016747">
    <property type="term" value="F:acyltransferase activity, transferring groups other than amino-acyl groups"/>
    <property type="evidence" value="ECO:0007669"/>
    <property type="project" value="InterPro"/>
</dbReference>
<dbReference type="InterPro" id="IPR000182">
    <property type="entry name" value="GNAT_dom"/>
</dbReference>
<gene>
    <name evidence="5" type="ORF">DLM86_12910</name>
</gene>
<name>A0A2V5K553_9BACL</name>
<dbReference type="Gene3D" id="3.40.630.30">
    <property type="match status" value="1"/>
</dbReference>
<reference evidence="5 6" key="1">
    <citation type="submission" date="2018-05" db="EMBL/GenBank/DDBJ databases">
        <title>Paenibacillus flagellatus sp. nov., isolated from selenium mineral soil.</title>
        <authorList>
            <person name="Dai X."/>
        </authorList>
    </citation>
    <scope>NUCLEOTIDE SEQUENCE [LARGE SCALE GENOMIC DNA]</scope>
    <source>
        <strain evidence="5 6">DXL2</strain>
    </source>
</reference>
<proteinExistence type="predicted"/>
<evidence type="ECO:0000256" key="2">
    <source>
        <dbReference type="ARBA" id="ARBA00023315"/>
    </source>
</evidence>
<dbReference type="PANTHER" id="PTHR43420:SF51">
    <property type="entry name" value="PEPTIDYL-LYSINE N-ACETYLTRANSFERASE YIAC"/>
    <property type="match status" value="1"/>
</dbReference>
<accession>A0A2V5K553</accession>
<feature type="region of interest" description="Disordered" evidence="3">
    <location>
        <begin position="1"/>
        <end position="20"/>
    </location>
</feature>
<evidence type="ECO:0000256" key="1">
    <source>
        <dbReference type="ARBA" id="ARBA00022679"/>
    </source>
</evidence>
<dbReference type="Proteomes" id="UP000247476">
    <property type="component" value="Unassembled WGS sequence"/>
</dbReference>
<evidence type="ECO:0000313" key="5">
    <source>
        <dbReference type="EMBL" id="PYI54368.1"/>
    </source>
</evidence>
<keyword evidence="6" id="KW-1185">Reference proteome</keyword>
<keyword evidence="2" id="KW-0012">Acyltransferase</keyword>
<dbReference type="Pfam" id="PF00583">
    <property type="entry name" value="Acetyltransf_1"/>
    <property type="match status" value="1"/>
</dbReference>
<protein>
    <recommendedName>
        <fullName evidence="4">N-acetyltransferase domain-containing protein</fullName>
    </recommendedName>
</protein>
<keyword evidence="1" id="KW-0808">Transferase</keyword>
<dbReference type="SUPFAM" id="SSF55729">
    <property type="entry name" value="Acyl-CoA N-acyltransferases (Nat)"/>
    <property type="match status" value="1"/>
</dbReference>
<dbReference type="PROSITE" id="PS51186">
    <property type="entry name" value="GNAT"/>
    <property type="match status" value="1"/>
</dbReference>
<evidence type="ECO:0000259" key="4">
    <source>
        <dbReference type="PROSITE" id="PS51186"/>
    </source>
</evidence>
<dbReference type="CDD" id="cd04301">
    <property type="entry name" value="NAT_SF"/>
    <property type="match status" value="1"/>
</dbReference>
<dbReference type="PANTHER" id="PTHR43420">
    <property type="entry name" value="ACETYLTRANSFERASE"/>
    <property type="match status" value="1"/>
</dbReference>
<feature type="domain" description="N-acetyltransferase" evidence="4">
    <location>
        <begin position="26"/>
        <end position="181"/>
    </location>
</feature>
<dbReference type="EMBL" id="QJVJ01000005">
    <property type="protein sequence ID" value="PYI54368.1"/>
    <property type="molecule type" value="Genomic_DNA"/>
</dbReference>
<sequence>MTGDGLQAETEKGGTGMESSADRSDIRLCRLEDCTFRQAVELWNAGFSGYYSDMTTTVEKFAVRLGRESIRPDLSVAAFAGDEPAGFVLVALKEAGGVKIAWNGGTGVSPACRGRGLAKRLMREAVEAMKRGGAELAYLEVVQQNAGAVAVYESVGFRIVDGLIGAKRTGPVGRYPQADDENGGKEGYTLSVVKPRELTRLPFFRFDAAWSGQWFNRAEDDGIVVSGVDGKPLAYALVRRAQDEDGALRAVTLYHCAADPALGDRRTGPLHAALEAAFGPAEADCARATDNLSMSDPAVVEWLKAAGFETAYTQYLMKAAFGTERRDLS</sequence>
<dbReference type="AlphaFoldDB" id="A0A2V5K553"/>
<evidence type="ECO:0000313" key="6">
    <source>
        <dbReference type="Proteomes" id="UP000247476"/>
    </source>
</evidence>